<dbReference type="AlphaFoldDB" id="C6C0M0"/>
<dbReference type="EC" id="2.7.13.3" evidence="2"/>
<dbReference type="PROSITE" id="PS50109">
    <property type="entry name" value="HIS_KIN"/>
    <property type="match status" value="1"/>
</dbReference>
<feature type="domain" description="PAS" evidence="11">
    <location>
        <begin position="379"/>
        <end position="431"/>
    </location>
</feature>
<keyword evidence="14" id="KW-1185">Reference proteome</keyword>
<keyword evidence="3" id="KW-0597">Phosphoprotein</keyword>
<dbReference type="PROSITE" id="PS50113">
    <property type="entry name" value="PAC"/>
    <property type="match status" value="1"/>
</dbReference>
<keyword evidence="4" id="KW-0808">Transferase</keyword>
<feature type="domain" description="Histidine kinase" evidence="10">
    <location>
        <begin position="641"/>
        <end position="887"/>
    </location>
</feature>
<reference evidence="13 14" key="1">
    <citation type="submission" date="2009-06" db="EMBL/GenBank/DDBJ databases">
        <title>Complete sequence of Desulfovibrio salexigens DSM 2638.</title>
        <authorList>
            <consortium name="US DOE Joint Genome Institute"/>
            <person name="Lucas S."/>
            <person name="Copeland A."/>
            <person name="Lapidus A."/>
            <person name="Glavina del Rio T."/>
            <person name="Tice H."/>
            <person name="Bruce D."/>
            <person name="Goodwin L."/>
            <person name="Pitluck S."/>
            <person name="Munk A.C."/>
            <person name="Brettin T."/>
            <person name="Detter J.C."/>
            <person name="Han C."/>
            <person name="Tapia R."/>
            <person name="Larimer F."/>
            <person name="Land M."/>
            <person name="Hauser L."/>
            <person name="Kyrpides N."/>
            <person name="Anderson I."/>
            <person name="Wall J.D."/>
            <person name="Arkin A.P."/>
            <person name="Dehal P."/>
            <person name="Chivian D."/>
            <person name="Giles B."/>
            <person name="Hazen T.C."/>
        </authorList>
    </citation>
    <scope>NUCLEOTIDE SEQUENCE [LARGE SCALE GENOMIC DNA]</scope>
    <source>
        <strain evidence="14">ATCC 14822 / DSM 2638 / NCIMB 8403 / VKM B-1763</strain>
    </source>
</reference>
<evidence type="ECO:0000256" key="6">
    <source>
        <dbReference type="ARBA" id="ARBA00022777"/>
    </source>
</evidence>
<evidence type="ECO:0000313" key="14">
    <source>
        <dbReference type="Proteomes" id="UP000002601"/>
    </source>
</evidence>
<dbReference type="PROSITE" id="PS50112">
    <property type="entry name" value="PAS"/>
    <property type="match status" value="2"/>
</dbReference>
<name>C6C0M0_MARSD</name>
<dbReference type="SUPFAM" id="SSF55874">
    <property type="entry name" value="ATPase domain of HSP90 chaperone/DNA topoisomerase II/histidine kinase"/>
    <property type="match status" value="1"/>
</dbReference>
<evidence type="ECO:0000259" key="10">
    <source>
        <dbReference type="PROSITE" id="PS50109"/>
    </source>
</evidence>
<keyword evidence="7" id="KW-0067">ATP-binding</keyword>
<feature type="transmembrane region" description="Helical" evidence="9">
    <location>
        <begin position="59"/>
        <end position="80"/>
    </location>
</feature>
<evidence type="ECO:0000256" key="3">
    <source>
        <dbReference type="ARBA" id="ARBA00022553"/>
    </source>
</evidence>
<dbReference type="KEGG" id="dsa:Desal_1090"/>
<evidence type="ECO:0000256" key="8">
    <source>
        <dbReference type="ARBA" id="ARBA00023012"/>
    </source>
</evidence>
<dbReference type="Proteomes" id="UP000002601">
    <property type="component" value="Chromosome"/>
</dbReference>
<dbReference type="GO" id="GO:0005524">
    <property type="term" value="F:ATP binding"/>
    <property type="evidence" value="ECO:0007669"/>
    <property type="project" value="UniProtKB-KW"/>
</dbReference>
<evidence type="ECO:0000256" key="9">
    <source>
        <dbReference type="SAM" id="Phobius"/>
    </source>
</evidence>
<keyword evidence="6 13" id="KW-0418">Kinase</keyword>
<dbReference type="SMART" id="SM00387">
    <property type="entry name" value="HATPase_c"/>
    <property type="match status" value="1"/>
</dbReference>
<dbReference type="GO" id="GO:0000155">
    <property type="term" value="F:phosphorelay sensor kinase activity"/>
    <property type="evidence" value="ECO:0007669"/>
    <property type="project" value="InterPro"/>
</dbReference>
<proteinExistence type="predicted"/>
<dbReference type="Pfam" id="PF00989">
    <property type="entry name" value="PAS"/>
    <property type="match status" value="1"/>
</dbReference>
<dbReference type="EMBL" id="CP001649">
    <property type="protein sequence ID" value="ACS79154.1"/>
    <property type="molecule type" value="Genomic_DNA"/>
</dbReference>
<dbReference type="SMART" id="SM00388">
    <property type="entry name" value="HisKA"/>
    <property type="match status" value="1"/>
</dbReference>
<dbReference type="PRINTS" id="PR00344">
    <property type="entry name" value="BCTRLSENSOR"/>
</dbReference>
<dbReference type="InterPro" id="IPR004358">
    <property type="entry name" value="Sig_transdc_His_kin-like_C"/>
</dbReference>
<evidence type="ECO:0000256" key="2">
    <source>
        <dbReference type="ARBA" id="ARBA00012438"/>
    </source>
</evidence>
<dbReference type="HOGENOM" id="CLU_335796_0_0_7"/>
<dbReference type="Gene3D" id="3.30.450.20">
    <property type="entry name" value="PAS domain"/>
    <property type="match status" value="2"/>
</dbReference>
<evidence type="ECO:0000313" key="13">
    <source>
        <dbReference type="EMBL" id="ACS79154.1"/>
    </source>
</evidence>
<dbReference type="InterPro" id="IPR000014">
    <property type="entry name" value="PAS"/>
</dbReference>
<dbReference type="NCBIfam" id="TIGR00229">
    <property type="entry name" value="sensory_box"/>
    <property type="match status" value="1"/>
</dbReference>
<dbReference type="GO" id="GO:0006355">
    <property type="term" value="P:regulation of DNA-templated transcription"/>
    <property type="evidence" value="ECO:0007669"/>
    <property type="project" value="InterPro"/>
</dbReference>
<dbReference type="SMART" id="SM00091">
    <property type="entry name" value="PAS"/>
    <property type="match status" value="2"/>
</dbReference>
<sequence>MGKIFPRLLRGRNSLQDHLSNILLNKPFSKKDVKSHFGKVIYFMKIRSIHRLNSRIRNYLCLFLTIFIASSICSTILFSWSVSKDVDGKASTWANYLVERISFLETVVTSRATFDHGLSILRVTPSGEVVNTRPFPIEIKSIAESPIFQKVKDFQPGQSLLIKQLATESSEQDEIYLIQRLDHSFAIAKVPSESLLPVSPNDTELYIKDKAGNTLYRSEISYFPKANRVGKLFFSDYHVFLTAKANVQNFGGLSITLAKDISTEFYAGLLLIAFTAICMGILVKRSAFLTWDLDKNEQDFIRINNLLKQVVDKPERKIQHLATIESTAKSIREVDWATEARKMSFIENRNYITATAFFSGKILKLLDEVASHSQQLTRSRKEYHDLVHTARSIIIRIDRNGMCTFFNEYAQIFFGFSEEEIIGKSVIGTLIPKTEKGESELELMIHDLTENPQDFPVNTNLNTRKDGSQVWVYWTNSPILDAKGKLAEILCVGTDITKRKAIETELQNTRNYIRNIIDSMPSVIIGVDSQKMITHFNTAAQQLAVIPKEKIEGAEVEKAFPPLGKYTDNITQAIESGIPERGFRTQGMTDPNSHQDIIIYPLTDGMKGAVIRIDDATERVRIDEMMIQTEKMMSIGGLAAGMAHEINNPLGGILQGIQNIVRRMSPDLPANLKAAEKAGCSIDSIIHYMEDRKIIKTLNGITDSGVRAASIVSGMLEFSRKSDSRKAPGDLRRIMDKASTLAAQDYDPVKGYDFKKITILKDYDDNLKLTPCTATEIEQVFLNLLRNSAQAMNDWPEMKDSPVISIKIKNERDMVKCTVSDNGPGMDETTRKRVFEPFYTTKAPGTGTGLGLSVSYFIITQNHHGIFQVASTPGKGTTFTIQLPIAKN</sequence>
<dbReference type="Gene3D" id="1.10.287.130">
    <property type="match status" value="1"/>
</dbReference>
<dbReference type="SMART" id="SM00086">
    <property type="entry name" value="PAC"/>
    <property type="match status" value="1"/>
</dbReference>
<dbReference type="CDD" id="cd00082">
    <property type="entry name" value="HisKA"/>
    <property type="match status" value="1"/>
</dbReference>
<dbReference type="PANTHER" id="PTHR43065:SF42">
    <property type="entry name" value="TWO-COMPONENT SENSOR PPRA"/>
    <property type="match status" value="1"/>
</dbReference>
<dbReference type="SUPFAM" id="SSF47384">
    <property type="entry name" value="Homodimeric domain of signal transducing histidine kinase"/>
    <property type="match status" value="1"/>
</dbReference>
<keyword evidence="5" id="KW-0547">Nucleotide-binding</keyword>
<evidence type="ECO:0000256" key="7">
    <source>
        <dbReference type="ARBA" id="ARBA00022840"/>
    </source>
</evidence>
<organism evidence="13 14">
    <name type="scientific">Maridesulfovibrio salexigens (strain ATCC 14822 / DSM 2638 / NCIMB 8403 / VKM B-1763)</name>
    <name type="common">Desulfovibrio salexigens</name>
    <dbReference type="NCBI Taxonomy" id="526222"/>
    <lineage>
        <taxon>Bacteria</taxon>
        <taxon>Pseudomonadati</taxon>
        <taxon>Thermodesulfobacteriota</taxon>
        <taxon>Desulfovibrionia</taxon>
        <taxon>Desulfovibrionales</taxon>
        <taxon>Desulfovibrionaceae</taxon>
        <taxon>Maridesulfovibrio</taxon>
    </lineage>
</organism>
<dbReference type="InterPro" id="IPR000700">
    <property type="entry name" value="PAS-assoc_C"/>
</dbReference>
<keyword evidence="9" id="KW-0472">Membrane</keyword>
<evidence type="ECO:0000256" key="1">
    <source>
        <dbReference type="ARBA" id="ARBA00000085"/>
    </source>
</evidence>
<protein>
    <recommendedName>
        <fullName evidence="2">histidine kinase</fullName>
        <ecNumber evidence="2">2.7.13.3</ecNumber>
    </recommendedName>
</protein>
<dbReference type="PANTHER" id="PTHR43065">
    <property type="entry name" value="SENSOR HISTIDINE KINASE"/>
    <property type="match status" value="1"/>
</dbReference>
<evidence type="ECO:0000259" key="11">
    <source>
        <dbReference type="PROSITE" id="PS50112"/>
    </source>
</evidence>
<feature type="domain" description="PAC" evidence="12">
    <location>
        <begin position="455"/>
        <end position="508"/>
    </location>
</feature>
<gene>
    <name evidence="13" type="ordered locus">Desal_1090</name>
</gene>
<keyword evidence="9" id="KW-1133">Transmembrane helix</keyword>
<dbReference type="eggNOG" id="COG4191">
    <property type="taxonomic scope" value="Bacteria"/>
</dbReference>
<dbReference type="CDD" id="cd00130">
    <property type="entry name" value="PAS"/>
    <property type="match status" value="1"/>
</dbReference>
<dbReference type="SUPFAM" id="SSF55785">
    <property type="entry name" value="PYP-like sensor domain (PAS domain)"/>
    <property type="match status" value="2"/>
</dbReference>
<dbReference type="InterPro" id="IPR036097">
    <property type="entry name" value="HisK_dim/P_sf"/>
</dbReference>
<dbReference type="InterPro" id="IPR005467">
    <property type="entry name" value="His_kinase_dom"/>
</dbReference>
<dbReference type="STRING" id="526222.Desal_1090"/>
<dbReference type="InterPro" id="IPR003594">
    <property type="entry name" value="HATPase_dom"/>
</dbReference>
<dbReference type="Gene3D" id="3.30.565.10">
    <property type="entry name" value="Histidine kinase-like ATPase, C-terminal domain"/>
    <property type="match status" value="1"/>
</dbReference>
<keyword evidence="9" id="KW-0812">Transmembrane</keyword>
<dbReference type="Pfam" id="PF02518">
    <property type="entry name" value="HATPase_c"/>
    <property type="match status" value="1"/>
</dbReference>
<evidence type="ECO:0000256" key="4">
    <source>
        <dbReference type="ARBA" id="ARBA00022679"/>
    </source>
</evidence>
<dbReference type="InterPro" id="IPR003661">
    <property type="entry name" value="HisK_dim/P_dom"/>
</dbReference>
<dbReference type="InterPro" id="IPR013767">
    <property type="entry name" value="PAS_fold"/>
</dbReference>
<evidence type="ECO:0000259" key="12">
    <source>
        <dbReference type="PROSITE" id="PS50113"/>
    </source>
</evidence>
<feature type="domain" description="PAS" evidence="11">
    <location>
        <begin position="509"/>
        <end position="553"/>
    </location>
</feature>
<accession>C6C0M0</accession>
<comment type="catalytic activity">
    <reaction evidence="1">
        <text>ATP + protein L-histidine = ADP + protein N-phospho-L-histidine.</text>
        <dbReference type="EC" id="2.7.13.3"/>
    </reaction>
</comment>
<dbReference type="InterPro" id="IPR036890">
    <property type="entry name" value="HATPase_C_sf"/>
</dbReference>
<evidence type="ECO:0000256" key="5">
    <source>
        <dbReference type="ARBA" id="ARBA00022741"/>
    </source>
</evidence>
<dbReference type="InterPro" id="IPR035965">
    <property type="entry name" value="PAS-like_dom_sf"/>
</dbReference>
<dbReference type="InterPro" id="IPR001610">
    <property type="entry name" value="PAC"/>
</dbReference>
<keyword evidence="8" id="KW-0902">Two-component regulatory system</keyword>